<feature type="coiled-coil region" evidence="1">
    <location>
        <begin position="39"/>
        <end position="73"/>
    </location>
</feature>
<dbReference type="GeneID" id="61130905"/>
<keyword evidence="2" id="KW-0472">Membrane</keyword>
<evidence type="ECO:0000313" key="3">
    <source>
        <dbReference type="EMBL" id="VFA81514.1"/>
    </source>
</evidence>
<feature type="transmembrane region" description="Helical" evidence="2">
    <location>
        <begin position="6"/>
        <end position="27"/>
    </location>
</feature>
<keyword evidence="2" id="KW-1133">Transmembrane helix</keyword>
<protein>
    <submittedName>
        <fullName evidence="3">Uncharacterized protein</fullName>
    </submittedName>
</protein>
<reference evidence="3" key="1">
    <citation type="submission" date="2019-02" db="EMBL/GenBank/DDBJ databases">
        <authorList>
            <consortium name="Pathogen Informatics"/>
        </authorList>
    </citation>
    <scope>NUCLEOTIDE SEQUENCE</scope>
    <source>
        <strain evidence="3">3012STDY6733949</strain>
    </source>
</reference>
<proteinExistence type="predicted"/>
<accession>A0A449G6X8</accession>
<sequence length="115" mass="12506">MNDIASLLTATGVGSALTALVAGIFGWRLRSANYAQIVSDMSRQVAEDLRKDNRELEQKVDTLQGSVETLRLRVIELTEALRGAIHRLDEYGHDTDPLRAVLQGRINGTGGHGHG</sequence>
<organism evidence="3">
    <name type="scientific">Nocardia farcinica</name>
    <dbReference type="NCBI Taxonomy" id="37329"/>
    <lineage>
        <taxon>Bacteria</taxon>
        <taxon>Bacillati</taxon>
        <taxon>Actinomycetota</taxon>
        <taxon>Actinomycetes</taxon>
        <taxon>Mycobacteriales</taxon>
        <taxon>Nocardiaceae</taxon>
        <taxon>Nocardia</taxon>
    </lineage>
</organism>
<evidence type="ECO:0000256" key="2">
    <source>
        <dbReference type="SAM" id="Phobius"/>
    </source>
</evidence>
<dbReference type="AlphaFoldDB" id="A0A449G6X8"/>
<name>A0A449G6X8_NOCFR</name>
<evidence type="ECO:0000313" key="4">
    <source>
        <dbReference type="EMBL" id="VFA81634.1"/>
    </source>
</evidence>
<dbReference type="EMBL" id="CAACYE010000005">
    <property type="protein sequence ID" value="VFA81514.1"/>
    <property type="molecule type" value="Genomic_DNA"/>
</dbReference>
<dbReference type="RefSeq" id="WP_011206590.1">
    <property type="nucleotide sequence ID" value="NZ_CAACYE020000001.1"/>
</dbReference>
<keyword evidence="1" id="KW-0175">Coiled coil</keyword>
<evidence type="ECO:0000256" key="1">
    <source>
        <dbReference type="SAM" id="Coils"/>
    </source>
</evidence>
<dbReference type="EMBL" id="CAACYE010000005">
    <property type="protein sequence ID" value="VFA81634.1"/>
    <property type="molecule type" value="Genomic_DNA"/>
</dbReference>
<keyword evidence="2" id="KW-0812">Transmembrane</keyword>
<gene>
    <name evidence="3" type="ORF">NCTC1935_00142</name>
    <name evidence="4" type="ORF">NCTC1935_00202</name>
</gene>